<organism evidence="2 3">
    <name type="scientific">Reinekea marina</name>
    <dbReference type="NCBI Taxonomy" id="1310421"/>
    <lineage>
        <taxon>Bacteria</taxon>
        <taxon>Pseudomonadati</taxon>
        <taxon>Pseudomonadota</taxon>
        <taxon>Gammaproteobacteria</taxon>
        <taxon>Oceanospirillales</taxon>
        <taxon>Saccharospirillaceae</taxon>
        <taxon>Reinekea</taxon>
    </lineage>
</organism>
<proteinExistence type="predicted"/>
<dbReference type="RefSeq" id="WP_377362943.1">
    <property type="nucleotide sequence ID" value="NZ_JBHRYN010000012.1"/>
</dbReference>
<protein>
    <recommendedName>
        <fullName evidence="4">Oligosaccharide repeat unit polymerase</fullName>
    </recommendedName>
</protein>
<evidence type="ECO:0008006" key="4">
    <source>
        <dbReference type="Google" id="ProtNLM"/>
    </source>
</evidence>
<feature type="transmembrane region" description="Helical" evidence="1">
    <location>
        <begin position="356"/>
        <end position="377"/>
    </location>
</feature>
<sequence length="438" mass="50425">MLYFIPILILEFYLCLTLLVFAFGPIDYELATPVLFWLLMVLYLVSFCVGFLIAYLIKGKPKQFSDFYLGDDKSTWYMYFIMMASFVASVASFSTVSVFDILNPQFWYQTVFNGIVDPGAQYRLKIERFQSGAEANKILNILSVFILFAKSLIIPMLVFMWHRLAFTMRFLALLISLIPVLSGFFNGTNKPVFDFLIFYAASLFVYFIYNKFRFGSYKLKTRKFFIGVSIVACVGAFSFFGLVIGGRGGEVSYIESTSMLGDITVINRSLASSNPIYYAYVWFTNYLVQGYYGFSLSLQQEFETTFGFGHSVFLMRQLEWLTNIDLTELTYQHKIDEFWGESAQWHSLYSHLANDVHFFGVSFLCLFIGFFLARVWFSVLDNGSFYGACLIPLFVLLIFFIPANNQIFGFLGTFSSFSIITLLWLKEGKSLMTKRSDL</sequence>
<feature type="transmembrane region" description="Helical" evidence="1">
    <location>
        <begin position="138"/>
        <end position="159"/>
    </location>
</feature>
<name>A0ABV7WU43_9GAMM</name>
<dbReference type="EMBL" id="JBHRYN010000012">
    <property type="protein sequence ID" value="MFC3701988.1"/>
    <property type="molecule type" value="Genomic_DNA"/>
</dbReference>
<reference evidence="3" key="1">
    <citation type="journal article" date="2019" name="Int. J. Syst. Evol. Microbiol.">
        <title>The Global Catalogue of Microorganisms (GCM) 10K type strain sequencing project: providing services to taxonomists for standard genome sequencing and annotation.</title>
        <authorList>
            <consortium name="The Broad Institute Genomics Platform"/>
            <consortium name="The Broad Institute Genome Sequencing Center for Infectious Disease"/>
            <person name="Wu L."/>
            <person name="Ma J."/>
        </authorList>
    </citation>
    <scope>NUCLEOTIDE SEQUENCE [LARGE SCALE GENOMIC DNA]</scope>
    <source>
        <strain evidence="3">CECT 8288</strain>
    </source>
</reference>
<keyword evidence="1" id="KW-0812">Transmembrane</keyword>
<evidence type="ECO:0000256" key="1">
    <source>
        <dbReference type="SAM" id="Phobius"/>
    </source>
</evidence>
<feature type="transmembrane region" description="Helical" evidence="1">
    <location>
        <begin position="166"/>
        <end position="185"/>
    </location>
</feature>
<keyword evidence="1" id="KW-1133">Transmembrane helix</keyword>
<feature type="transmembrane region" description="Helical" evidence="1">
    <location>
        <begin position="191"/>
        <end position="212"/>
    </location>
</feature>
<comment type="caution">
    <text evidence="2">The sequence shown here is derived from an EMBL/GenBank/DDBJ whole genome shotgun (WGS) entry which is preliminary data.</text>
</comment>
<feature type="transmembrane region" description="Helical" evidence="1">
    <location>
        <begin position="7"/>
        <end position="28"/>
    </location>
</feature>
<gene>
    <name evidence="2" type="ORF">ACFOND_10080</name>
</gene>
<evidence type="ECO:0000313" key="3">
    <source>
        <dbReference type="Proteomes" id="UP001595710"/>
    </source>
</evidence>
<feature type="transmembrane region" description="Helical" evidence="1">
    <location>
        <begin position="384"/>
        <end position="401"/>
    </location>
</feature>
<evidence type="ECO:0000313" key="2">
    <source>
        <dbReference type="EMBL" id="MFC3701988.1"/>
    </source>
</evidence>
<feature type="transmembrane region" description="Helical" evidence="1">
    <location>
        <begin position="407"/>
        <end position="425"/>
    </location>
</feature>
<feature type="transmembrane region" description="Helical" evidence="1">
    <location>
        <begin position="224"/>
        <end position="244"/>
    </location>
</feature>
<keyword evidence="3" id="KW-1185">Reference proteome</keyword>
<feature type="transmembrane region" description="Helical" evidence="1">
    <location>
        <begin position="34"/>
        <end position="57"/>
    </location>
</feature>
<dbReference type="Proteomes" id="UP001595710">
    <property type="component" value="Unassembled WGS sequence"/>
</dbReference>
<feature type="transmembrane region" description="Helical" evidence="1">
    <location>
        <begin position="77"/>
        <end position="99"/>
    </location>
</feature>
<accession>A0ABV7WU43</accession>
<keyword evidence="1" id="KW-0472">Membrane</keyword>